<dbReference type="Pfam" id="PF13380">
    <property type="entry name" value="CoA_binding_2"/>
    <property type="match status" value="1"/>
</dbReference>
<dbReference type="GO" id="GO:0005524">
    <property type="term" value="F:ATP binding"/>
    <property type="evidence" value="ECO:0007669"/>
    <property type="project" value="UniProtKB-KW"/>
</dbReference>
<dbReference type="SMART" id="SM00881">
    <property type="entry name" value="CoA_binding"/>
    <property type="match status" value="1"/>
</dbReference>
<evidence type="ECO:0000313" key="5">
    <source>
        <dbReference type="EMBL" id="KIX12324.1"/>
    </source>
</evidence>
<dbReference type="InterPro" id="IPR036291">
    <property type="entry name" value="NAD(P)-bd_dom_sf"/>
</dbReference>
<reference evidence="5 6" key="1">
    <citation type="submission" date="2013-11" db="EMBL/GenBank/DDBJ databases">
        <title>Metagenomic analysis of a methanogenic consortium involved in long chain n-alkane degradation.</title>
        <authorList>
            <person name="Davidova I.A."/>
            <person name="Callaghan A.V."/>
            <person name="Wawrik B."/>
            <person name="Pruitt S."/>
            <person name="Marks C."/>
            <person name="Duncan K.E."/>
            <person name="Suflita J.M."/>
        </authorList>
    </citation>
    <scope>NUCLEOTIDE SEQUENCE [LARGE SCALE GENOMIC DNA]</scope>
    <source>
        <strain evidence="5 6">SPR</strain>
    </source>
</reference>
<dbReference type="InterPro" id="IPR032875">
    <property type="entry name" value="Succ_CoA_lig_flav_dom"/>
</dbReference>
<dbReference type="Pfam" id="PF13549">
    <property type="entry name" value="ATP-grasp_5"/>
    <property type="match status" value="1"/>
</dbReference>
<evidence type="ECO:0000256" key="1">
    <source>
        <dbReference type="ARBA" id="ARBA00022598"/>
    </source>
</evidence>
<proteinExistence type="predicted"/>
<dbReference type="InterPro" id="IPR051538">
    <property type="entry name" value="Acyl-CoA_Synth/Transferase"/>
</dbReference>
<dbReference type="PANTHER" id="PTHR43334">
    <property type="entry name" value="ACETATE--COA LIGASE [ADP-FORMING]"/>
    <property type="match status" value="1"/>
</dbReference>
<dbReference type="Gene3D" id="3.30.1490.20">
    <property type="entry name" value="ATP-grasp fold, A domain"/>
    <property type="match status" value="1"/>
</dbReference>
<accession>A0A0D2J262</accession>
<dbReference type="SUPFAM" id="SSF52210">
    <property type="entry name" value="Succinyl-CoA synthetase domains"/>
    <property type="match status" value="2"/>
</dbReference>
<dbReference type="PATRIC" id="fig|1429043.3.peg.4372"/>
<dbReference type="RefSeq" id="WP_044350991.1">
    <property type="nucleotide sequence ID" value="NZ_AZAC01000034.1"/>
</dbReference>
<comment type="caution">
    <text evidence="5">The sequence shown here is derived from an EMBL/GenBank/DDBJ whole genome shotgun (WGS) entry which is preliminary data.</text>
</comment>
<dbReference type="InterPro" id="IPR016102">
    <property type="entry name" value="Succinyl-CoA_synth-like"/>
</dbReference>
<evidence type="ECO:0000313" key="6">
    <source>
        <dbReference type="Proteomes" id="UP000032233"/>
    </source>
</evidence>
<dbReference type="PANTHER" id="PTHR43334:SF1">
    <property type="entry name" value="3-HYDROXYPROPIONATE--COA LIGASE [ADP-FORMING]"/>
    <property type="match status" value="1"/>
</dbReference>
<organism evidence="5 6">
    <name type="scientific">Dethiosulfatarculus sandiegensis</name>
    <dbReference type="NCBI Taxonomy" id="1429043"/>
    <lineage>
        <taxon>Bacteria</taxon>
        <taxon>Pseudomonadati</taxon>
        <taxon>Thermodesulfobacteriota</taxon>
        <taxon>Desulfarculia</taxon>
        <taxon>Desulfarculales</taxon>
        <taxon>Desulfarculaceae</taxon>
        <taxon>Dethiosulfatarculus</taxon>
    </lineage>
</organism>
<dbReference type="InParanoid" id="A0A0D2J262"/>
<dbReference type="Gene3D" id="3.30.470.20">
    <property type="entry name" value="ATP-grasp fold, B domain"/>
    <property type="match status" value="1"/>
</dbReference>
<dbReference type="Gene3D" id="3.40.50.261">
    <property type="entry name" value="Succinyl-CoA synthetase domains"/>
    <property type="match status" value="2"/>
</dbReference>
<protein>
    <recommendedName>
        <fullName evidence="4">CoA-binding domain-containing protein</fullName>
    </recommendedName>
</protein>
<dbReference type="Gene3D" id="3.40.50.720">
    <property type="entry name" value="NAD(P)-binding Rossmann-like Domain"/>
    <property type="match status" value="1"/>
</dbReference>
<dbReference type="SUPFAM" id="SSF51735">
    <property type="entry name" value="NAD(P)-binding Rossmann-fold domains"/>
    <property type="match status" value="1"/>
</dbReference>
<keyword evidence="2" id="KW-0547">Nucleotide-binding</keyword>
<sequence length="718" mass="76898">MQANAHPLSAIFNPGGIAVVGASEVPGKAAERRTRSLFQGGYSGDIYLINPKRDRLFDQKAYPSLDKIDGKIDLAMIVIPGRFIPDAVAQAAAKGAKGAVIITAGLGETGPEGKAIEAKIMEVAEETGINIIGPNCSGMFSATGRMNLLGIPGLQKGKLSVLAQSGNIIDSLSHFAHSRGRGFSRIISSGNAIGVRFHDYIDYLASDDDTDVIMLYLESIKFGDEMVKVCRRAVKKKPIIALKVGRSTAGQRASASHTGALAADDAIVEDAFKQAGILRVNNVDEMFDLAECFLDAPVPRGNRVCILSEGGGDNSVAADNAERWGLEVPVLSEERQEQIKTYLLAGMPAHNPIDYGGTAEENPDMIAKCVDLVMQDDSVDSVYITGFFGGFKDIIAEHVGELETKASEDMAAMVKKYQKPLLVHTSFARQDYEAVKALRKGGIPVLESSDRTAQCLSALAHQAANRCKKEAEVKYSPNPGAGKKAKELFAQVWAEGRNNLLEPEAHELLKAYGFVMPPFALAGTKEEALSLAEKMGSYPLAAKIVSPAIIHKSDSGGVLLNLKDAQETAKAFDSILEAALKVADRNQIKGVMLSPMAESGQECIFGMIKDANFGPVLMFGLGGVYVEVLKDVSFGVAPVYDEDVSRMVRSIKGYPLLKGVRGQAAKDVAAVEDLLHRLSALVLDNPEIKEIDLNPVLVHTSGMSIVDARIILDEAKES</sequence>
<feature type="domain" description="CoA-binding" evidence="4">
    <location>
        <begin position="11"/>
        <end position="106"/>
    </location>
</feature>
<evidence type="ECO:0000256" key="2">
    <source>
        <dbReference type="ARBA" id="ARBA00022741"/>
    </source>
</evidence>
<dbReference type="AlphaFoldDB" id="A0A0D2J262"/>
<dbReference type="GO" id="GO:0016874">
    <property type="term" value="F:ligase activity"/>
    <property type="evidence" value="ECO:0007669"/>
    <property type="project" value="UniProtKB-KW"/>
</dbReference>
<keyword evidence="3" id="KW-0067">ATP-binding</keyword>
<dbReference type="InterPro" id="IPR003781">
    <property type="entry name" value="CoA-bd"/>
</dbReference>
<dbReference type="Pfam" id="PF13607">
    <property type="entry name" value="Succ_CoA_lig"/>
    <property type="match status" value="1"/>
</dbReference>
<keyword evidence="6" id="KW-1185">Reference proteome</keyword>
<evidence type="ECO:0000259" key="4">
    <source>
        <dbReference type="SMART" id="SM00881"/>
    </source>
</evidence>
<dbReference type="Proteomes" id="UP000032233">
    <property type="component" value="Unassembled WGS sequence"/>
</dbReference>
<evidence type="ECO:0000256" key="3">
    <source>
        <dbReference type="ARBA" id="ARBA00022840"/>
    </source>
</evidence>
<dbReference type="OrthoDB" id="9791027at2"/>
<name>A0A0D2J262_9BACT</name>
<dbReference type="SUPFAM" id="SSF56059">
    <property type="entry name" value="Glutathione synthetase ATP-binding domain-like"/>
    <property type="match status" value="1"/>
</dbReference>
<gene>
    <name evidence="5" type="ORF">X474_20635</name>
</gene>
<dbReference type="EMBL" id="AZAC01000034">
    <property type="protein sequence ID" value="KIX12324.1"/>
    <property type="molecule type" value="Genomic_DNA"/>
</dbReference>
<dbReference type="STRING" id="1429043.X474_20635"/>
<dbReference type="InterPro" id="IPR013815">
    <property type="entry name" value="ATP_grasp_subdomain_1"/>
</dbReference>
<keyword evidence="1" id="KW-0436">Ligase</keyword>